<evidence type="ECO:0000259" key="2">
    <source>
        <dbReference type="Pfam" id="PF07411"/>
    </source>
</evidence>
<organism evidence="4 5">
    <name type="scientific">Halovenus salina</name>
    <dbReference type="NCBI Taxonomy" id="1510225"/>
    <lineage>
        <taxon>Archaea</taxon>
        <taxon>Methanobacteriati</taxon>
        <taxon>Methanobacteriota</taxon>
        <taxon>Stenosarchaea group</taxon>
        <taxon>Halobacteria</taxon>
        <taxon>Halobacteriales</taxon>
        <taxon>Haloarculaceae</taxon>
        <taxon>Halovenus</taxon>
    </lineage>
</organism>
<feature type="domain" description="Amphi-Trp" evidence="3">
    <location>
        <begin position="1"/>
        <end position="80"/>
    </location>
</feature>
<accession>A0ABD5VZJ8</accession>
<dbReference type="SUPFAM" id="SSF160113">
    <property type="entry name" value="YegP-like"/>
    <property type="match status" value="2"/>
</dbReference>
<feature type="domain" description="DUF1508" evidence="2">
    <location>
        <begin position="95"/>
        <end position="143"/>
    </location>
</feature>
<feature type="region of interest" description="Disordered" evidence="1">
    <location>
        <begin position="182"/>
        <end position="216"/>
    </location>
</feature>
<keyword evidence="5" id="KW-1185">Reference proteome</keyword>
<dbReference type="Pfam" id="PF07411">
    <property type="entry name" value="DUF1508"/>
    <property type="match status" value="2"/>
</dbReference>
<dbReference type="AlphaFoldDB" id="A0ABD5VZJ8"/>
<dbReference type="Gene3D" id="2.30.29.80">
    <property type="match status" value="1"/>
</dbReference>
<dbReference type="RefSeq" id="WP_267163977.1">
    <property type="nucleotide sequence ID" value="NZ_CP112972.1"/>
</dbReference>
<dbReference type="GeneID" id="76630143"/>
<comment type="caution">
    <text evidence="4">The sequence shown here is derived from an EMBL/GenBank/DDBJ whole genome shotgun (WGS) entry which is preliminary data.</text>
</comment>
<dbReference type="EMBL" id="JBHSZI010000001">
    <property type="protein sequence ID" value="MFC7058182.1"/>
    <property type="molecule type" value="Genomic_DNA"/>
</dbReference>
<dbReference type="NCBIfam" id="TIGR04354">
    <property type="entry name" value="amphi-Trp"/>
    <property type="match status" value="1"/>
</dbReference>
<proteinExistence type="predicted"/>
<dbReference type="NCBIfam" id="NF041908">
    <property type="entry name" value="HVO_2922"/>
    <property type="match status" value="2"/>
</dbReference>
<dbReference type="PANTHER" id="PTHR40606:SF1">
    <property type="entry name" value="UPF0339 PROTEIN YEGP"/>
    <property type="match status" value="1"/>
</dbReference>
<protein>
    <submittedName>
        <fullName evidence="4">HVO_2922 family protein</fullName>
    </submittedName>
</protein>
<evidence type="ECO:0000313" key="5">
    <source>
        <dbReference type="Proteomes" id="UP001596445"/>
    </source>
</evidence>
<dbReference type="Pfam" id="PF20068">
    <property type="entry name" value="Amphi-Trp"/>
    <property type="match status" value="1"/>
</dbReference>
<dbReference type="Proteomes" id="UP001596445">
    <property type="component" value="Unassembled WGS sequence"/>
</dbReference>
<gene>
    <name evidence="4" type="ORF">ACFQQG_08320</name>
</gene>
<feature type="domain" description="DUF1508" evidence="2">
    <location>
        <begin position="165"/>
        <end position="213"/>
    </location>
</feature>
<dbReference type="InterPro" id="IPR027598">
    <property type="entry name" value="Amphi-Trp_dom"/>
</dbReference>
<feature type="region of interest" description="Disordered" evidence="1">
    <location>
        <begin position="30"/>
        <end position="62"/>
    </location>
</feature>
<dbReference type="InterPro" id="IPR010879">
    <property type="entry name" value="DUF1508"/>
</dbReference>
<reference evidence="4 5" key="1">
    <citation type="journal article" date="2019" name="Int. J. Syst. Evol. Microbiol.">
        <title>The Global Catalogue of Microorganisms (GCM) 10K type strain sequencing project: providing services to taxonomists for standard genome sequencing and annotation.</title>
        <authorList>
            <consortium name="The Broad Institute Genomics Platform"/>
            <consortium name="The Broad Institute Genome Sequencing Center for Infectious Disease"/>
            <person name="Wu L."/>
            <person name="Ma J."/>
        </authorList>
    </citation>
    <scope>NUCLEOTIDE SEQUENCE [LARGE SCALE GENOMIC DNA]</scope>
    <source>
        <strain evidence="4 5">JCM 30072</strain>
    </source>
</reference>
<dbReference type="PANTHER" id="PTHR40606">
    <property type="match status" value="1"/>
</dbReference>
<feature type="compositionally biased region" description="Acidic residues" evidence="1">
    <location>
        <begin position="49"/>
        <end position="62"/>
    </location>
</feature>
<dbReference type="InterPro" id="IPR051141">
    <property type="entry name" value="UPF0339_domain"/>
</dbReference>
<name>A0ABD5VZJ8_9EURY</name>
<evidence type="ECO:0000256" key="1">
    <source>
        <dbReference type="SAM" id="MobiDB-lite"/>
    </source>
</evidence>
<dbReference type="InterPro" id="IPR036913">
    <property type="entry name" value="YegP-like_sf"/>
</dbReference>
<sequence length="216" mass="23923">MPEETVHKSRRTRGRKAIATYLRRIANRLGRGESVPADSEQTITVDPPEAPEMEVEVEREDGDLSLEVELEWEEGEDDVDTDAAASKATFERYEDSAEQWRWRLLHDNGNIIADGSEGYASKQKATQGLESVVENAPGARVVDLSKDEEDDEEGGTDATFELYEDDAGEWRWRLVHDNGNIISDGGQGYSSKQKAKQGLQSVKLNAPGAPVEDAES</sequence>
<evidence type="ECO:0000259" key="3">
    <source>
        <dbReference type="Pfam" id="PF20068"/>
    </source>
</evidence>
<evidence type="ECO:0000313" key="4">
    <source>
        <dbReference type="EMBL" id="MFC7058182.1"/>
    </source>
</evidence>